<name>A0ABU1FCK7_9RHOB</name>
<reference evidence="10 11" key="1">
    <citation type="submission" date="2023-09" db="EMBL/GenBank/DDBJ databases">
        <title>Xinfangfangia sedmenti sp. nov., isolated the sedment.</title>
        <authorList>
            <person name="Xu L."/>
        </authorList>
    </citation>
    <scope>NUCLEOTIDE SEQUENCE [LARGE SCALE GENOMIC DNA]</scope>
    <source>
        <strain evidence="10 11">LG-4</strain>
    </source>
</reference>
<evidence type="ECO:0000256" key="1">
    <source>
        <dbReference type="ARBA" id="ARBA00022448"/>
    </source>
</evidence>
<evidence type="ECO:0000256" key="7">
    <source>
        <dbReference type="SAM" id="MobiDB-lite"/>
    </source>
</evidence>
<proteinExistence type="predicted"/>
<evidence type="ECO:0000259" key="9">
    <source>
        <dbReference type="PROSITE" id="PS51007"/>
    </source>
</evidence>
<dbReference type="InterPro" id="IPR009056">
    <property type="entry name" value="Cyt_c-like_dom"/>
</dbReference>
<keyword evidence="8" id="KW-0732">Signal</keyword>
<evidence type="ECO:0000256" key="5">
    <source>
        <dbReference type="ARBA" id="ARBA00023004"/>
    </source>
</evidence>
<dbReference type="InterPro" id="IPR036909">
    <property type="entry name" value="Cyt_c-like_dom_sf"/>
</dbReference>
<dbReference type="InterPro" id="IPR002327">
    <property type="entry name" value="Cyt_c_1A/1B"/>
</dbReference>
<sequence>MRTHILSAIALMILAGPALAQGDAAKGEKEFGKCKACHAIVADDGTVIMKGTKTGPNLYGVMGRQAGTVEGFKYGPGLREAGEMGLVWTTETLVKYVEDPSKFIKEFTNDDKAKSAMAFKLKKGVEDIAAYLESVGPAPDGASAPADAPAAADETAAE</sequence>
<feature type="chain" id="PRO_5045370900" evidence="8">
    <location>
        <begin position="21"/>
        <end position="158"/>
    </location>
</feature>
<dbReference type="Gene3D" id="1.10.760.10">
    <property type="entry name" value="Cytochrome c-like domain"/>
    <property type="match status" value="1"/>
</dbReference>
<dbReference type="PANTHER" id="PTHR11961">
    <property type="entry name" value="CYTOCHROME C"/>
    <property type="match status" value="1"/>
</dbReference>
<keyword evidence="5 6" id="KW-0408">Iron</keyword>
<evidence type="ECO:0000256" key="8">
    <source>
        <dbReference type="SAM" id="SignalP"/>
    </source>
</evidence>
<protein>
    <submittedName>
        <fullName evidence="10">Cytochrome C</fullName>
    </submittedName>
</protein>
<gene>
    <name evidence="10" type="ORF">RGD00_18640</name>
</gene>
<dbReference type="RefSeq" id="WP_310458788.1">
    <property type="nucleotide sequence ID" value="NZ_JAVKPH010000030.1"/>
</dbReference>
<evidence type="ECO:0000256" key="4">
    <source>
        <dbReference type="ARBA" id="ARBA00022982"/>
    </source>
</evidence>
<keyword evidence="4" id="KW-0249">Electron transport</keyword>
<dbReference type="SUPFAM" id="SSF46626">
    <property type="entry name" value="Cytochrome c"/>
    <property type="match status" value="1"/>
</dbReference>
<keyword evidence="1" id="KW-0813">Transport</keyword>
<accession>A0ABU1FCK7</accession>
<feature type="compositionally biased region" description="Low complexity" evidence="7">
    <location>
        <begin position="137"/>
        <end position="158"/>
    </location>
</feature>
<evidence type="ECO:0000256" key="6">
    <source>
        <dbReference type="PROSITE-ProRule" id="PRU00433"/>
    </source>
</evidence>
<organism evidence="10 11">
    <name type="scientific">Ruixingdingia sedimenti</name>
    <dbReference type="NCBI Taxonomy" id="3073604"/>
    <lineage>
        <taxon>Bacteria</taxon>
        <taxon>Pseudomonadati</taxon>
        <taxon>Pseudomonadota</taxon>
        <taxon>Alphaproteobacteria</taxon>
        <taxon>Rhodobacterales</taxon>
        <taxon>Paracoccaceae</taxon>
        <taxon>Ruixingdingia</taxon>
    </lineage>
</organism>
<evidence type="ECO:0000256" key="2">
    <source>
        <dbReference type="ARBA" id="ARBA00022617"/>
    </source>
</evidence>
<evidence type="ECO:0000313" key="10">
    <source>
        <dbReference type="EMBL" id="MDR5654631.1"/>
    </source>
</evidence>
<feature type="region of interest" description="Disordered" evidence="7">
    <location>
        <begin position="136"/>
        <end position="158"/>
    </location>
</feature>
<evidence type="ECO:0000313" key="11">
    <source>
        <dbReference type="Proteomes" id="UP001247754"/>
    </source>
</evidence>
<feature type="domain" description="Cytochrome c" evidence="9">
    <location>
        <begin position="22"/>
        <end position="136"/>
    </location>
</feature>
<keyword evidence="3 6" id="KW-0479">Metal-binding</keyword>
<dbReference type="EMBL" id="JAVKPH010000030">
    <property type="protein sequence ID" value="MDR5654631.1"/>
    <property type="molecule type" value="Genomic_DNA"/>
</dbReference>
<keyword evidence="2 6" id="KW-0349">Heme</keyword>
<evidence type="ECO:0000256" key="3">
    <source>
        <dbReference type="ARBA" id="ARBA00022723"/>
    </source>
</evidence>
<dbReference type="PROSITE" id="PS51007">
    <property type="entry name" value="CYTC"/>
    <property type="match status" value="1"/>
</dbReference>
<comment type="caution">
    <text evidence="10">The sequence shown here is derived from an EMBL/GenBank/DDBJ whole genome shotgun (WGS) entry which is preliminary data.</text>
</comment>
<keyword evidence="11" id="KW-1185">Reference proteome</keyword>
<dbReference type="Proteomes" id="UP001247754">
    <property type="component" value="Unassembled WGS sequence"/>
</dbReference>
<feature type="signal peptide" evidence="8">
    <location>
        <begin position="1"/>
        <end position="20"/>
    </location>
</feature>